<dbReference type="Proteomes" id="UP001162501">
    <property type="component" value="Chromosome 21"/>
</dbReference>
<reference evidence="1" key="2">
    <citation type="submission" date="2025-03" db="EMBL/GenBank/DDBJ databases">
        <authorList>
            <consortium name="ELIXIR-Norway"/>
            <consortium name="Elixir Norway"/>
        </authorList>
    </citation>
    <scope>NUCLEOTIDE SEQUENCE</scope>
</reference>
<reference evidence="1" key="1">
    <citation type="submission" date="2023-05" db="EMBL/GenBank/DDBJ databases">
        <authorList>
            <consortium name="ELIXIR-Norway"/>
        </authorList>
    </citation>
    <scope>NUCLEOTIDE SEQUENCE</scope>
</reference>
<proteinExistence type="predicted"/>
<evidence type="ECO:0000313" key="1">
    <source>
        <dbReference type="EMBL" id="CAN0117882.1"/>
    </source>
</evidence>
<gene>
    <name evidence="1" type="ORF">MRATA1EN22A_LOCUS12307</name>
</gene>
<name>A0AC59Z060_RANTA</name>
<evidence type="ECO:0000313" key="2">
    <source>
        <dbReference type="Proteomes" id="UP001162501"/>
    </source>
</evidence>
<protein>
    <submittedName>
        <fullName evidence="1">Uncharacterized protein</fullName>
    </submittedName>
</protein>
<organism evidence="1 2">
    <name type="scientific">Rangifer tarandus platyrhynchus</name>
    <name type="common">Svalbard reindeer</name>
    <dbReference type="NCBI Taxonomy" id="3082113"/>
    <lineage>
        <taxon>Eukaryota</taxon>
        <taxon>Metazoa</taxon>
        <taxon>Chordata</taxon>
        <taxon>Craniata</taxon>
        <taxon>Vertebrata</taxon>
        <taxon>Euteleostomi</taxon>
        <taxon>Mammalia</taxon>
        <taxon>Eutheria</taxon>
        <taxon>Laurasiatheria</taxon>
        <taxon>Artiodactyla</taxon>
        <taxon>Ruminantia</taxon>
        <taxon>Pecora</taxon>
        <taxon>Cervidae</taxon>
        <taxon>Odocoileinae</taxon>
        <taxon>Rangifer</taxon>
    </lineage>
</organism>
<accession>A0AC59Z060</accession>
<dbReference type="EMBL" id="OX596105">
    <property type="protein sequence ID" value="CAN0117882.1"/>
    <property type="molecule type" value="Genomic_DNA"/>
</dbReference>
<sequence length="140" mass="15838">MPVYHSGTASWAADPFGLFPCHTAFSIRTPRPRCCCNFSCFLGELRVLSQDVHSPHLPRFTNREENLVKIWISMYDFESSSEKGHTYLVPNLNGKASLPESKGTTRLAHRYPLPGYLLCPEEEGPSTSREGEERDQQAHL</sequence>